<accession>A0AC59Y4Y1</accession>
<name>A0AC59Y4Y1_RANTA</name>
<reference evidence="1" key="1">
    <citation type="submission" date="2023-05" db="EMBL/GenBank/DDBJ databases">
        <authorList>
            <consortium name="ELIXIR-Norway"/>
        </authorList>
    </citation>
    <scope>NUCLEOTIDE SEQUENCE</scope>
</reference>
<proteinExistence type="predicted"/>
<sequence length="165" mass="18274">VNQLEELPKRAKTPPPLQKLSPRGKRQVQTPTVLGQGPHRGTAGSPARRMDGEKPGLGASGFNPEERVHTALSSHCKSGSDEPHGLQALSHRHSGDPSPYRSQLQPPHPQAPQWPREPPRQRDLHTPLALQRPLLATRSPRTRPRQERKAPQNQAPPPRELQSLT</sequence>
<evidence type="ECO:0000313" key="2">
    <source>
        <dbReference type="Proteomes" id="UP001162501"/>
    </source>
</evidence>
<protein>
    <submittedName>
        <fullName evidence="1">Uncharacterized protein</fullName>
    </submittedName>
</protein>
<organism evidence="1 2">
    <name type="scientific">Rangifer tarandus platyrhynchus</name>
    <name type="common">Svalbard reindeer</name>
    <dbReference type="NCBI Taxonomy" id="3082113"/>
    <lineage>
        <taxon>Eukaryota</taxon>
        <taxon>Metazoa</taxon>
        <taxon>Chordata</taxon>
        <taxon>Craniata</taxon>
        <taxon>Vertebrata</taxon>
        <taxon>Euteleostomi</taxon>
        <taxon>Mammalia</taxon>
        <taxon>Eutheria</taxon>
        <taxon>Laurasiatheria</taxon>
        <taxon>Artiodactyla</taxon>
        <taxon>Ruminantia</taxon>
        <taxon>Pecora</taxon>
        <taxon>Cervidae</taxon>
        <taxon>Odocoileinae</taxon>
        <taxon>Rangifer</taxon>
    </lineage>
</organism>
<evidence type="ECO:0000313" key="1">
    <source>
        <dbReference type="EMBL" id="CAM9386065.1"/>
    </source>
</evidence>
<reference evidence="1" key="2">
    <citation type="submission" date="2025-03" db="EMBL/GenBank/DDBJ databases">
        <authorList>
            <consortium name="ELIXIR-Norway"/>
            <consortium name="Elixir Norway"/>
        </authorList>
    </citation>
    <scope>NUCLEOTIDE SEQUENCE</scope>
</reference>
<gene>
    <name evidence="1" type="ORF">MRATA1EN22A_LOCUS1791</name>
</gene>
<dbReference type="EMBL" id="OX596094">
    <property type="protein sequence ID" value="CAM9386065.1"/>
    <property type="molecule type" value="Genomic_DNA"/>
</dbReference>
<feature type="non-terminal residue" evidence="1">
    <location>
        <position position="1"/>
    </location>
</feature>
<dbReference type="Proteomes" id="UP001162501">
    <property type="component" value="Chromosome 10"/>
</dbReference>